<protein>
    <submittedName>
        <fullName evidence="8">Clavaminate synthase family protein</fullName>
    </submittedName>
</protein>
<evidence type="ECO:0000313" key="9">
    <source>
        <dbReference type="Proteomes" id="UP001500620"/>
    </source>
</evidence>
<evidence type="ECO:0000256" key="3">
    <source>
        <dbReference type="ARBA" id="ARBA00022723"/>
    </source>
</evidence>
<gene>
    <name evidence="8" type="ORF">GCM10022255_051250</name>
</gene>
<keyword evidence="6" id="KW-0045">Antibiotic biosynthesis</keyword>
<dbReference type="InterPro" id="IPR014503">
    <property type="entry name" value="Clavaminate_syn-like"/>
</dbReference>
<evidence type="ECO:0000256" key="1">
    <source>
        <dbReference type="ARBA" id="ARBA00001954"/>
    </source>
</evidence>
<feature type="domain" description="TauD/TfdA-like" evidence="7">
    <location>
        <begin position="72"/>
        <end position="321"/>
    </location>
</feature>
<keyword evidence="4" id="KW-0560">Oxidoreductase</keyword>
<dbReference type="PIRSF" id="PIRSF019543">
    <property type="entry name" value="Clavaminate_syn"/>
    <property type="match status" value="1"/>
</dbReference>
<dbReference type="PANTHER" id="PTHR10696:SF56">
    <property type="entry name" value="TAUD_TFDA-LIKE DOMAIN-CONTAINING PROTEIN"/>
    <property type="match status" value="1"/>
</dbReference>
<dbReference type="InterPro" id="IPR050411">
    <property type="entry name" value="AlphaKG_dependent_hydroxylases"/>
</dbReference>
<keyword evidence="9" id="KW-1185">Reference proteome</keyword>
<evidence type="ECO:0000259" key="7">
    <source>
        <dbReference type="Pfam" id="PF02668"/>
    </source>
</evidence>
<evidence type="ECO:0000256" key="2">
    <source>
        <dbReference type="ARBA" id="ARBA00008425"/>
    </source>
</evidence>
<comment type="cofactor">
    <cofactor evidence="1">
        <name>Fe(2+)</name>
        <dbReference type="ChEBI" id="CHEBI:29033"/>
    </cofactor>
</comment>
<name>A0ABP8DCR9_9ACTN</name>
<evidence type="ECO:0000256" key="6">
    <source>
        <dbReference type="ARBA" id="ARBA00023194"/>
    </source>
</evidence>
<dbReference type="EMBL" id="BAABAT010000014">
    <property type="protein sequence ID" value="GAA4252839.1"/>
    <property type="molecule type" value="Genomic_DNA"/>
</dbReference>
<dbReference type="PANTHER" id="PTHR10696">
    <property type="entry name" value="GAMMA-BUTYROBETAINE HYDROXYLASE-RELATED"/>
    <property type="match status" value="1"/>
</dbReference>
<comment type="caution">
    <text evidence="8">The sequence shown here is derived from an EMBL/GenBank/DDBJ whole genome shotgun (WGS) entry which is preliminary data.</text>
</comment>
<dbReference type="InterPro" id="IPR003819">
    <property type="entry name" value="TauD/TfdA-like"/>
</dbReference>
<sequence>MSVDVNERAAAAPPTYAEIVLDDEVRDAIGAALLQLPDPVEDIDRSLARLRVVFAGLPIEQLQAVLDFGRHVDTPGVAMVRNLPVDPDLPPTPVDGRPSAEKKTFVAEGALLGLSQLLGEPVGFTTEKSGGLIHDVVPVSAGAMTQTNQSSTVFLNFHNDIVHDEIGRYDVSNPDFLVLHCLRQDTAKEAVTYYADARDISRALDPAVLETLRAPLFRLNAPGSYVRDVAGGAEVLAEPTPIISGPHACPEIAVSANGVHGLTGEAERALTELQRVCREVAHRATLEPGTALLINNRKGLHARSQFAAHHDGRDRWLQRTYLRRSLWTIRYRALPDGRRVH</sequence>
<dbReference type="SUPFAM" id="SSF51197">
    <property type="entry name" value="Clavaminate synthase-like"/>
    <property type="match status" value="1"/>
</dbReference>
<evidence type="ECO:0000313" key="8">
    <source>
        <dbReference type="EMBL" id="GAA4252839.1"/>
    </source>
</evidence>
<dbReference type="InterPro" id="IPR042098">
    <property type="entry name" value="TauD-like_sf"/>
</dbReference>
<comment type="similarity">
    <text evidence="2">Belongs to the clavaminate synthase family.</text>
</comment>
<dbReference type="Gene3D" id="3.60.130.10">
    <property type="entry name" value="Clavaminate synthase-like"/>
    <property type="match status" value="1"/>
</dbReference>
<organism evidence="8 9">
    <name type="scientific">Dactylosporangium darangshiense</name>
    <dbReference type="NCBI Taxonomy" id="579108"/>
    <lineage>
        <taxon>Bacteria</taxon>
        <taxon>Bacillati</taxon>
        <taxon>Actinomycetota</taxon>
        <taxon>Actinomycetes</taxon>
        <taxon>Micromonosporales</taxon>
        <taxon>Micromonosporaceae</taxon>
        <taxon>Dactylosporangium</taxon>
    </lineage>
</organism>
<keyword evidence="3" id="KW-0479">Metal-binding</keyword>
<proteinExistence type="inferred from homology"/>
<evidence type="ECO:0000256" key="5">
    <source>
        <dbReference type="ARBA" id="ARBA00023004"/>
    </source>
</evidence>
<dbReference type="Proteomes" id="UP001500620">
    <property type="component" value="Unassembled WGS sequence"/>
</dbReference>
<reference evidence="9" key="1">
    <citation type="journal article" date="2019" name="Int. J. Syst. Evol. Microbiol.">
        <title>The Global Catalogue of Microorganisms (GCM) 10K type strain sequencing project: providing services to taxonomists for standard genome sequencing and annotation.</title>
        <authorList>
            <consortium name="The Broad Institute Genomics Platform"/>
            <consortium name="The Broad Institute Genome Sequencing Center for Infectious Disease"/>
            <person name="Wu L."/>
            <person name="Ma J."/>
        </authorList>
    </citation>
    <scope>NUCLEOTIDE SEQUENCE [LARGE SCALE GENOMIC DNA]</scope>
    <source>
        <strain evidence="9">JCM 17441</strain>
    </source>
</reference>
<accession>A0ABP8DCR9</accession>
<keyword evidence="5" id="KW-0408">Iron</keyword>
<dbReference type="RefSeq" id="WP_345129872.1">
    <property type="nucleotide sequence ID" value="NZ_BAABAT010000014.1"/>
</dbReference>
<evidence type="ECO:0000256" key="4">
    <source>
        <dbReference type="ARBA" id="ARBA00023002"/>
    </source>
</evidence>
<dbReference type="Pfam" id="PF02668">
    <property type="entry name" value="TauD"/>
    <property type="match status" value="1"/>
</dbReference>